<protein>
    <submittedName>
        <fullName evidence="1">Uncharacterized protein</fullName>
    </submittedName>
</protein>
<reference evidence="1" key="1">
    <citation type="submission" date="2019-03" db="EMBL/GenBank/DDBJ databases">
        <title>Single cell metagenomics reveals metabolic interactions within the superorganism composed of flagellate Streblomastix strix and complex community of Bacteroidetes bacteria on its surface.</title>
        <authorList>
            <person name="Treitli S.C."/>
            <person name="Kolisko M."/>
            <person name="Husnik F."/>
            <person name="Keeling P."/>
            <person name="Hampl V."/>
        </authorList>
    </citation>
    <scope>NUCLEOTIDE SEQUENCE</scope>
    <source>
        <strain evidence="1">STM</strain>
    </source>
</reference>
<evidence type="ECO:0000313" key="1">
    <source>
        <dbReference type="EMBL" id="KAA6348675.1"/>
    </source>
</evidence>
<dbReference type="AlphaFoldDB" id="A0A5J4SU28"/>
<dbReference type="EMBL" id="SNRY01000063">
    <property type="protein sequence ID" value="KAA6348675.1"/>
    <property type="molecule type" value="Genomic_DNA"/>
</dbReference>
<proteinExistence type="predicted"/>
<accession>A0A5J4SU28</accession>
<organism evidence="1">
    <name type="scientific">termite gut metagenome</name>
    <dbReference type="NCBI Taxonomy" id="433724"/>
    <lineage>
        <taxon>unclassified sequences</taxon>
        <taxon>metagenomes</taxon>
        <taxon>organismal metagenomes</taxon>
    </lineage>
</organism>
<comment type="caution">
    <text evidence="1">The sequence shown here is derived from an EMBL/GenBank/DDBJ whole genome shotgun (WGS) entry which is preliminary data.</text>
</comment>
<name>A0A5J4SU28_9ZZZZ</name>
<gene>
    <name evidence="1" type="ORF">EZS27_003908</name>
</gene>
<sequence length="44" mass="5035">MDEKTKKEIKKFLEKIERIDGCAPSVGYATELAQQAKKLLKIIK</sequence>